<evidence type="ECO:0000313" key="3">
    <source>
        <dbReference type="Proteomes" id="UP001056756"/>
    </source>
</evidence>
<reference evidence="2" key="1">
    <citation type="submission" date="2022-05" db="EMBL/GenBank/DDBJ databases">
        <title>Novel bacterial taxa in a minimal lignocellulolytic consortium and its capacity to transform plastics disclosed by genome-resolved metagenomics.</title>
        <authorList>
            <person name="Rodriguez C.A.D."/>
            <person name="Diaz-Garcia L."/>
            <person name="Herrera K."/>
            <person name="Tarazona N.A."/>
            <person name="Sproer C."/>
            <person name="Overmann J."/>
            <person name="Jimenez D.J."/>
        </authorList>
    </citation>
    <scope>NUCLEOTIDE SEQUENCE</scope>
    <source>
        <strain evidence="2">MAG5</strain>
    </source>
</reference>
<proteinExistence type="predicted"/>
<evidence type="ECO:0000313" key="2">
    <source>
        <dbReference type="EMBL" id="URN93818.1"/>
    </source>
</evidence>
<protein>
    <submittedName>
        <fullName evidence="2">Uncharacterized protein</fullName>
    </submittedName>
</protein>
<dbReference type="AlphaFoldDB" id="A0A9J6ZCG6"/>
<keyword evidence="1" id="KW-0472">Membrane</keyword>
<feature type="transmembrane region" description="Helical" evidence="1">
    <location>
        <begin position="28"/>
        <end position="46"/>
    </location>
</feature>
<feature type="transmembrane region" description="Helical" evidence="1">
    <location>
        <begin position="52"/>
        <end position="68"/>
    </location>
</feature>
<dbReference type="Proteomes" id="UP001056756">
    <property type="component" value="Chromosome"/>
</dbReference>
<dbReference type="KEGG" id="plig:NAG76_18600"/>
<evidence type="ECO:0000256" key="1">
    <source>
        <dbReference type="SAM" id="Phobius"/>
    </source>
</evidence>
<dbReference type="EMBL" id="CP097899">
    <property type="protein sequence ID" value="URN93818.1"/>
    <property type="molecule type" value="Genomic_DNA"/>
</dbReference>
<name>A0A9J6ZCG6_9BACL</name>
<gene>
    <name evidence="2" type="ORF">NAG76_18600</name>
</gene>
<keyword evidence="1" id="KW-0812">Transmembrane</keyword>
<accession>A0A9J6ZCG6</accession>
<sequence>MIQIINTLIIGMVVSSVLNKKEKYQDRILLRIILIGLWCLLYFLAYGISTNIITIFGPGALLVGYSYWDYYKRKESEKNNYRS</sequence>
<keyword evidence="1" id="KW-1133">Transmembrane helix</keyword>
<organism evidence="2 3">
    <name type="scientific">Candidatus Pristimantibacillus lignocellulolyticus</name>
    <dbReference type="NCBI Taxonomy" id="2994561"/>
    <lineage>
        <taxon>Bacteria</taxon>
        <taxon>Bacillati</taxon>
        <taxon>Bacillota</taxon>
        <taxon>Bacilli</taxon>
        <taxon>Bacillales</taxon>
        <taxon>Paenibacillaceae</taxon>
        <taxon>Candidatus Pristimantibacillus</taxon>
    </lineage>
</organism>